<protein>
    <submittedName>
        <fullName evidence="3">Uncharacterized protein</fullName>
    </submittedName>
</protein>
<feature type="transmembrane region" description="Helical" evidence="2">
    <location>
        <begin position="46"/>
        <end position="65"/>
    </location>
</feature>
<comment type="caution">
    <text evidence="3">The sequence shown here is derived from an EMBL/GenBank/DDBJ whole genome shotgun (WGS) entry which is preliminary data.</text>
</comment>
<proteinExistence type="predicted"/>
<keyword evidence="2" id="KW-1133">Transmembrane helix</keyword>
<name>A0A425B2C2_NEIME</name>
<evidence type="ECO:0000256" key="1">
    <source>
        <dbReference type="SAM" id="MobiDB-lite"/>
    </source>
</evidence>
<dbReference type="Proteomes" id="UP000283666">
    <property type="component" value="Unassembled WGS sequence"/>
</dbReference>
<evidence type="ECO:0000313" key="4">
    <source>
        <dbReference type="Proteomes" id="UP000283666"/>
    </source>
</evidence>
<organism evidence="3 4">
    <name type="scientific">Neisseria meningitidis</name>
    <dbReference type="NCBI Taxonomy" id="487"/>
    <lineage>
        <taxon>Bacteria</taxon>
        <taxon>Pseudomonadati</taxon>
        <taxon>Pseudomonadota</taxon>
        <taxon>Betaproteobacteria</taxon>
        <taxon>Neisseriales</taxon>
        <taxon>Neisseriaceae</taxon>
        <taxon>Neisseria</taxon>
    </lineage>
</organism>
<dbReference type="AlphaFoldDB" id="A0A425B2C2"/>
<reference evidence="3 4" key="1">
    <citation type="submission" date="2017-09" db="EMBL/GenBank/DDBJ databases">
        <title>Phenotypic and genotypic characterization of Colombian isolates of Neisseria meningitidis recovered from invasive disease.</title>
        <authorList>
            <person name="Duarte C."/>
            <person name="Gabastou J.M."/>
            <person name="Moreno J."/>
        </authorList>
    </citation>
    <scope>NUCLEOTIDE SEQUENCE [LARGE SCALE GENOMIC DNA]</scope>
    <source>
        <strain evidence="3 4">INS-Nm1012</strain>
    </source>
</reference>
<sequence length="267" mass="28552">MLMLILAGGLVLLGCLASFGGFLGVISPKLMRDRKTGKINTRRKNAAVMVVGMFLFMLGVGIIAADNPGSGQAETVSAKPEAAASQSETDGGQAKAGQAESDQTRKDMAISFEELRQRINRQMSLLDKPKTKPIPKTAKPWGDKDSVNFTYQFDASKNISILISANPENNNPRGIIVLAAPAEGSEAIDLLALFAKSIAIQTAPIADGSRENKETGAKILKMATKLAGEFAENPEKQAKDFLVKDGFKYGVALTPGMPFMFTVEVEE</sequence>
<evidence type="ECO:0000256" key="2">
    <source>
        <dbReference type="SAM" id="Phobius"/>
    </source>
</evidence>
<gene>
    <name evidence="3" type="ORF">COH52_07500</name>
</gene>
<keyword evidence="2" id="KW-0812">Transmembrane</keyword>
<feature type="region of interest" description="Disordered" evidence="1">
    <location>
        <begin position="70"/>
        <end position="105"/>
    </location>
</feature>
<keyword evidence="2" id="KW-0472">Membrane</keyword>
<evidence type="ECO:0000313" key="3">
    <source>
        <dbReference type="EMBL" id="RQK77896.1"/>
    </source>
</evidence>
<dbReference type="EMBL" id="NWZY01000019">
    <property type="protein sequence ID" value="RQK77896.1"/>
    <property type="molecule type" value="Genomic_DNA"/>
</dbReference>
<feature type="region of interest" description="Disordered" evidence="1">
    <location>
        <begin position="122"/>
        <end position="141"/>
    </location>
</feature>
<feature type="transmembrane region" description="Helical" evidence="2">
    <location>
        <begin position="6"/>
        <end position="26"/>
    </location>
</feature>
<accession>A0A425B2C2</accession>